<gene>
    <name evidence="2" type="ORF">S12H4_36733</name>
</gene>
<organism evidence="2">
    <name type="scientific">marine sediment metagenome</name>
    <dbReference type="NCBI Taxonomy" id="412755"/>
    <lineage>
        <taxon>unclassified sequences</taxon>
        <taxon>metagenomes</taxon>
        <taxon>ecological metagenomes</taxon>
    </lineage>
</organism>
<proteinExistence type="predicted"/>
<accession>X1U164</accession>
<dbReference type="SUPFAM" id="SSF52129">
    <property type="entry name" value="Caspase-like"/>
    <property type="match status" value="1"/>
</dbReference>
<sequence length="121" mass="13825">MNGYMCDLYYADIYEIGGNFSSWDPNGDGVFAAWGRPGVENDTGIDMFPDVCLGRLACRNIREVKIMVNKIINYEKKPADPFWFNKMIVVSRDGFLDQEDLDFQWDVTGLPDGKFTIYAQS</sequence>
<dbReference type="AlphaFoldDB" id="X1U164"/>
<dbReference type="GO" id="GO:0006508">
    <property type="term" value="P:proteolysis"/>
    <property type="evidence" value="ECO:0007669"/>
    <property type="project" value="InterPro"/>
</dbReference>
<dbReference type="InterPro" id="IPR029030">
    <property type="entry name" value="Caspase-like_dom_sf"/>
</dbReference>
<dbReference type="EMBL" id="BARW01021923">
    <property type="protein sequence ID" value="GAI93560.1"/>
    <property type="molecule type" value="Genomic_DNA"/>
</dbReference>
<dbReference type="GO" id="GO:0008234">
    <property type="term" value="F:cysteine-type peptidase activity"/>
    <property type="evidence" value="ECO:0007669"/>
    <property type="project" value="InterPro"/>
</dbReference>
<dbReference type="Gene3D" id="3.40.50.1460">
    <property type="match status" value="1"/>
</dbReference>
<dbReference type="InterPro" id="IPR001769">
    <property type="entry name" value="Gingipain"/>
</dbReference>
<feature type="non-terminal residue" evidence="2">
    <location>
        <position position="121"/>
    </location>
</feature>
<evidence type="ECO:0000313" key="2">
    <source>
        <dbReference type="EMBL" id="GAI93560.1"/>
    </source>
</evidence>
<reference evidence="2" key="1">
    <citation type="journal article" date="2014" name="Front. Microbiol.">
        <title>High frequency of phylogenetically diverse reductive dehalogenase-homologous genes in deep subseafloor sedimentary metagenomes.</title>
        <authorList>
            <person name="Kawai M."/>
            <person name="Futagami T."/>
            <person name="Toyoda A."/>
            <person name="Takaki Y."/>
            <person name="Nishi S."/>
            <person name="Hori S."/>
            <person name="Arai W."/>
            <person name="Tsubouchi T."/>
            <person name="Morono Y."/>
            <person name="Uchiyama I."/>
            <person name="Ito T."/>
            <person name="Fujiyama A."/>
            <person name="Inagaki F."/>
            <person name="Takami H."/>
        </authorList>
    </citation>
    <scope>NUCLEOTIDE SEQUENCE</scope>
    <source>
        <strain evidence="2">Expedition CK06-06</strain>
    </source>
</reference>
<comment type="caution">
    <text evidence="2">The sequence shown here is derived from an EMBL/GenBank/DDBJ whole genome shotgun (WGS) entry which is preliminary data.</text>
</comment>
<name>X1U164_9ZZZZ</name>
<protein>
    <recommendedName>
        <fullName evidence="1">Gingipain domain-containing protein</fullName>
    </recommendedName>
</protein>
<dbReference type="Pfam" id="PF01364">
    <property type="entry name" value="Peptidase_C25"/>
    <property type="match status" value="1"/>
</dbReference>
<evidence type="ECO:0000259" key="1">
    <source>
        <dbReference type="Pfam" id="PF01364"/>
    </source>
</evidence>
<feature type="domain" description="Gingipain" evidence="1">
    <location>
        <begin position="3"/>
        <end position="99"/>
    </location>
</feature>